<dbReference type="EMBL" id="JASFZW010000003">
    <property type="protein sequence ID" value="KAK2078971.1"/>
    <property type="molecule type" value="Genomic_DNA"/>
</dbReference>
<sequence>MTSVVPSMWAPDAGASYSVFGDWNLPSFDESRRAQQDAWSRASSDASSPSASSHASDAPATPFSPARFDAPRPPSPSRRQCAKQVNMRLMHAHTPEAIFGIVVDSLEHCDSINLTAALQRLAKYLAARPRERAAVLGSPCFAALVGMMVAQCHAGAFNPQSTSNAWWAVSKLFAPDCPAPPELLDALEAALLGCLAAPREGTRPNAQAVSSTWYAWGRMGGYLPGPAARDALWDRTYALALTFDSQGVANMVWSWGQLRRRHGDAFAVRTDALAALTLLVQRTPAAFAVQGLSCTAMGCANLGVPLRAAAAPLMHVLVEESTRRADTFNMQAMANTASAAVRFGGAAPWAAQQPQHAAPYHAWQEPSVGRYHVAEQTAAFALDTAALPPLSSLLGPSAWAPSSDSAPPVDWSRGQVFGQHPAVFATSVLQ</sequence>
<proteinExistence type="predicted"/>
<keyword evidence="3" id="KW-1185">Reference proteome</keyword>
<organism evidence="2 3">
    <name type="scientific">Prototheca wickerhamii</name>
    <dbReference type="NCBI Taxonomy" id="3111"/>
    <lineage>
        <taxon>Eukaryota</taxon>
        <taxon>Viridiplantae</taxon>
        <taxon>Chlorophyta</taxon>
        <taxon>core chlorophytes</taxon>
        <taxon>Trebouxiophyceae</taxon>
        <taxon>Chlorellales</taxon>
        <taxon>Chlorellaceae</taxon>
        <taxon>Prototheca</taxon>
    </lineage>
</organism>
<feature type="compositionally biased region" description="Low complexity" evidence="1">
    <location>
        <begin position="36"/>
        <end position="60"/>
    </location>
</feature>
<dbReference type="AlphaFoldDB" id="A0AAD9IJS7"/>
<gene>
    <name evidence="2" type="ORF">QBZ16_002661</name>
</gene>
<feature type="region of interest" description="Disordered" evidence="1">
    <location>
        <begin position="31"/>
        <end position="80"/>
    </location>
</feature>
<comment type="caution">
    <text evidence="2">The sequence shown here is derived from an EMBL/GenBank/DDBJ whole genome shotgun (WGS) entry which is preliminary data.</text>
</comment>
<name>A0AAD9IJS7_PROWI</name>
<dbReference type="Proteomes" id="UP001255856">
    <property type="component" value="Unassembled WGS sequence"/>
</dbReference>
<accession>A0AAD9IJS7</accession>
<evidence type="ECO:0000313" key="2">
    <source>
        <dbReference type="EMBL" id="KAK2078971.1"/>
    </source>
</evidence>
<reference evidence="2" key="1">
    <citation type="submission" date="2021-01" db="EMBL/GenBank/DDBJ databases">
        <authorList>
            <person name="Eckstrom K.M.E."/>
        </authorList>
    </citation>
    <scope>NUCLEOTIDE SEQUENCE</scope>
    <source>
        <strain evidence="2">UVCC 0001</strain>
    </source>
</reference>
<evidence type="ECO:0000313" key="3">
    <source>
        <dbReference type="Proteomes" id="UP001255856"/>
    </source>
</evidence>
<evidence type="ECO:0000256" key="1">
    <source>
        <dbReference type="SAM" id="MobiDB-lite"/>
    </source>
</evidence>
<protein>
    <submittedName>
        <fullName evidence="2">Uncharacterized protein</fullName>
    </submittedName>
</protein>